<evidence type="ECO:0000313" key="3">
    <source>
        <dbReference type="Proteomes" id="UP001240250"/>
    </source>
</evidence>
<dbReference type="Gene3D" id="3.30.420.60">
    <property type="entry name" value="eRF1 domain 2"/>
    <property type="match status" value="1"/>
</dbReference>
<reference evidence="2 3" key="1">
    <citation type="submission" date="2023-07" db="EMBL/GenBank/DDBJ databases">
        <title>Sequencing the genomes of 1000 actinobacteria strains.</title>
        <authorList>
            <person name="Klenk H.-P."/>
        </authorList>
    </citation>
    <scope>NUCLEOTIDE SEQUENCE [LARGE SCALE GENOMIC DNA]</scope>
    <source>
        <strain evidence="2 3">DSM 14785</strain>
    </source>
</reference>
<dbReference type="InterPro" id="IPR040701">
    <property type="entry name" value="Bact_RF_family2"/>
</dbReference>
<accession>A0ABU0GEY3</accession>
<feature type="compositionally biased region" description="Polar residues" evidence="1">
    <location>
        <begin position="376"/>
        <end position="389"/>
    </location>
</feature>
<dbReference type="InterPro" id="IPR042226">
    <property type="entry name" value="eFR1_2_sf"/>
</dbReference>
<evidence type="ECO:0008006" key="4">
    <source>
        <dbReference type="Google" id="ProtNLM"/>
    </source>
</evidence>
<dbReference type="SUPFAM" id="SSF53137">
    <property type="entry name" value="Translational machinery components"/>
    <property type="match status" value="1"/>
</dbReference>
<proteinExistence type="predicted"/>
<gene>
    <name evidence="2" type="ORF">JO380_000298</name>
</gene>
<dbReference type="Proteomes" id="UP001240250">
    <property type="component" value="Unassembled WGS sequence"/>
</dbReference>
<organism evidence="2 3">
    <name type="scientific">Cellulomonas iranensis</name>
    <dbReference type="NCBI Taxonomy" id="76862"/>
    <lineage>
        <taxon>Bacteria</taxon>
        <taxon>Bacillati</taxon>
        <taxon>Actinomycetota</taxon>
        <taxon>Actinomycetes</taxon>
        <taxon>Micrococcales</taxon>
        <taxon>Cellulomonadaceae</taxon>
        <taxon>Cellulomonas</taxon>
    </lineage>
</organism>
<evidence type="ECO:0000313" key="2">
    <source>
        <dbReference type="EMBL" id="MDQ0423917.1"/>
    </source>
</evidence>
<dbReference type="EMBL" id="JAUSVM010000001">
    <property type="protein sequence ID" value="MDQ0423917.1"/>
    <property type="molecule type" value="Genomic_DNA"/>
</dbReference>
<sequence>MHLHWIKPLLGRPAPFTTVYLDATRDDATGAADVQARWKALRRQLERDGAPAAVLDELDDLLRRPTGVPGPHGRVVVADAEGVVLDRVLTEPPAQSSATCGPVPVLLPAARAADEATSYLLVEVDRQGADLTWSHGTGRRAVDEEGVEGDHDVLHKVREGGLSHRRMQARVEDSWERNAETVAADLDRQVAERRPELVLLTGDVRAVALVKDAVGQAVRDLLVEVPGGSRAEGVNRAAFDERVQQALAEHCARRREQVLARFREELGRGEEAVTSLADVVAVLQRGQVAELVLGEPAPGASWALDEHEVWVGDGPLELATSRDDLDTIGATGEPRRMPAAVALVRAAVGQDAGLTFAPEGGVELADGVGAVLRWSDGSTPRESVPSQSGDAARVHNVP</sequence>
<dbReference type="RefSeq" id="WP_070319837.1">
    <property type="nucleotide sequence ID" value="NZ_JAUSVM010000001.1"/>
</dbReference>
<keyword evidence="3" id="KW-1185">Reference proteome</keyword>
<protein>
    <recommendedName>
        <fullName evidence="4">Peptide chain release factor 1</fullName>
    </recommendedName>
</protein>
<name>A0ABU0GEY3_9CELL</name>
<comment type="caution">
    <text evidence="2">The sequence shown here is derived from an EMBL/GenBank/DDBJ whole genome shotgun (WGS) entry which is preliminary data.</text>
</comment>
<evidence type="ECO:0000256" key="1">
    <source>
        <dbReference type="SAM" id="MobiDB-lite"/>
    </source>
</evidence>
<feature type="region of interest" description="Disordered" evidence="1">
    <location>
        <begin position="376"/>
        <end position="398"/>
    </location>
</feature>
<dbReference type="Pfam" id="PF18844">
    <property type="entry name" value="baeRF_family2"/>
    <property type="match status" value="1"/>
</dbReference>